<feature type="domain" description="AAA+ ATPase" evidence="1">
    <location>
        <begin position="181"/>
        <end position="310"/>
    </location>
</feature>
<keyword evidence="2" id="KW-0547">Nucleotide-binding</keyword>
<evidence type="ECO:0000313" key="2">
    <source>
        <dbReference type="EMBL" id="TDT63246.1"/>
    </source>
</evidence>
<dbReference type="CDD" id="cd00009">
    <property type="entry name" value="AAA"/>
    <property type="match status" value="1"/>
</dbReference>
<dbReference type="RefSeq" id="WP_133626918.1">
    <property type="nucleotide sequence ID" value="NZ_SOAZ01000002.1"/>
</dbReference>
<dbReference type="AlphaFoldDB" id="A0A4R7KWH5"/>
<keyword evidence="2" id="KW-0067">ATP-binding</keyword>
<organism evidence="2 3">
    <name type="scientific">Fonticella tunisiensis</name>
    <dbReference type="NCBI Taxonomy" id="1096341"/>
    <lineage>
        <taxon>Bacteria</taxon>
        <taxon>Bacillati</taxon>
        <taxon>Bacillota</taxon>
        <taxon>Clostridia</taxon>
        <taxon>Eubacteriales</taxon>
        <taxon>Clostridiaceae</taxon>
        <taxon>Fonticella</taxon>
    </lineage>
</organism>
<comment type="caution">
    <text evidence="2">The sequence shown here is derived from an EMBL/GenBank/DDBJ whole genome shotgun (WGS) entry which is preliminary data.</text>
</comment>
<keyword evidence="2" id="KW-0378">Hydrolase</keyword>
<dbReference type="Proteomes" id="UP000295325">
    <property type="component" value="Unassembled WGS sequence"/>
</dbReference>
<dbReference type="GO" id="GO:0004386">
    <property type="term" value="F:helicase activity"/>
    <property type="evidence" value="ECO:0007669"/>
    <property type="project" value="UniProtKB-KW"/>
</dbReference>
<evidence type="ECO:0000313" key="3">
    <source>
        <dbReference type="Proteomes" id="UP000295325"/>
    </source>
</evidence>
<accession>A0A4R7KWH5</accession>
<dbReference type="SUPFAM" id="SSF52540">
    <property type="entry name" value="P-loop containing nucleoside triphosphate hydrolases"/>
    <property type="match status" value="1"/>
</dbReference>
<dbReference type="EMBL" id="SOAZ01000002">
    <property type="protein sequence ID" value="TDT63246.1"/>
    <property type="molecule type" value="Genomic_DNA"/>
</dbReference>
<proteinExistence type="predicted"/>
<dbReference type="InterPro" id="IPR027417">
    <property type="entry name" value="P-loop_NTPase"/>
</dbReference>
<dbReference type="PANTHER" id="PTHR30050:SF4">
    <property type="entry name" value="ATP-BINDING PROTEIN RV3427C IN INSERTION SEQUENCE-RELATED"/>
    <property type="match status" value="1"/>
</dbReference>
<dbReference type="Pfam" id="PF01695">
    <property type="entry name" value="IstB_IS21"/>
    <property type="match status" value="1"/>
</dbReference>
<evidence type="ECO:0000259" key="1">
    <source>
        <dbReference type="SMART" id="SM00382"/>
    </source>
</evidence>
<dbReference type="PANTHER" id="PTHR30050">
    <property type="entry name" value="CHROMOSOMAL REPLICATION INITIATOR PROTEIN DNAA"/>
    <property type="match status" value="1"/>
</dbReference>
<dbReference type="GO" id="GO:0005524">
    <property type="term" value="F:ATP binding"/>
    <property type="evidence" value="ECO:0007669"/>
    <property type="project" value="InterPro"/>
</dbReference>
<keyword evidence="2" id="KW-0347">Helicase</keyword>
<dbReference type="Gene3D" id="3.40.50.300">
    <property type="entry name" value="P-loop containing nucleotide triphosphate hydrolases"/>
    <property type="match status" value="1"/>
</dbReference>
<dbReference type="NCBIfam" id="NF005304">
    <property type="entry name" value="PRK06835.1"/>
    <property type="match status" value="1"/>
</dbReference>
<protein>
    <submittedName>
        <fullName evidence="2">Replicative DNA helicase loader DnaI</fullName>
    </submittedName>
</protein>
<keyword evidence="3" id="KW-1185">Reference proteome</keyword>
<sequence length="330" mass="38804">MSDKYTLEVLKEYERLQDEAKNKQRQRQIEIYNKFPRIRDIDNEIARTGFEIASSIFKGIDIENYIKEQKKRITDLKIEKAEILSSHNYPVDYLEIQYKCNKCKDTGYIGNEKCSCFKQKLIDRHYKQSNLRDILNEENFDTFDFSLYSDQKYKDEPLSPRKNIEEIFTRCVNFTKNFDNTNENLFFFGGSGLGKTFLSNCIAKELLDKGKVVIYQTSSNLIQILRSLRFEDNAPKDQIEDFIECDLLIIDDLGTEPNTPYAQSELFNIINTRIIKGKKILISTNFPLEDLLSIYPERITSRILGHFTICEFYGDDIRIKKSINKRKARA</sequence>
<gene>
    <name evidence="2" type="ORF">EDD71_1025</name>
</gene>
<reference evidence="2 3" key="1">
    <citation type="submission" date="2019-03" db="EMBL/GenBank/DDBJ databases">
        <title>Genomic Encyclopedia of Type Strains, Phase IV (KMG-IV): sequencing the most valuable type-strain genomes for metagenomic binning, comparative biology and taxonomic classification.</title>
        <authorList>
            <person name="Goeker M."/>
        </authorList>
    </citation>
    <scope>NUCLEOTIDE SEQUENCE [LARGE SCALE GENOMIC DNA]</scope>
    <source>
        <strain evidence="2 3">DSM 24455</strain>
    </source>
</reference>
<name>A0A4R7KWH5_9CLOT</name>
<dbReference type="OrthoDB" id="9776217at2"/>
<dbReference type="GO" id="GO:0006260">
    <property type="term" value="P:DNA replication"/>
    <property type="evidence" value="ECO:0007669"/>
    <property type="project" value="TreeGrafter"/>
</dbReference>
<dbReference type="SMART" id="SM00382">
    <property type="entry name" value="AAA"/>
    <property type="match status" value="1"/>
</dbReference>
<dbReference type="InterPro" id="IPR003593">
    <property type="entry name" value="AAA+_ATPase"/>
</dbReference>
<dbReference type="InterPro" id="IPR002611">
    <property type="entry name" value="IstB_ATP-bd"/>
</dbReference>